<dbReference type="GO" id="GO:0050135">
    <property type="term" value="F:NADP+ nucleosidase activity"/>
    <property type="evidence" value="ECO:0007669"/>
    <property type="project" value="InterPro"/>
</dbReference>
<accession>A0A0E2LQU7</accession>
<name>A0A0E2LQU7_PORGN</name>
<feature type="domain" description="CD-NTase-associated protein 12/Pycsar effector protein TIR" evidence="1">
    <location>
        <begin position="20"/>
        <end position="94"/>
    </location>
</feature>
<dbReference type="PATRIC" id="fig|1227271.3.peg.915"/>
<dbReference type="EMBL" id="AWUW01000074">
    <property type="protein sequence ID" value="ERJ66647.1"/>
    <property type="molecule type" value="Genomic_DNA"/>
</dbReference>
<comment type="caution">
    <text evidence="2">The sequence shown here is derived from an EMBL/GenBank/DDBJ whole genome shotgun (WGS) entry which is preliminary data.</text>
</comment>
<proteinExistence type="predicted"/>
<evidence type="ECO:0000313" key="3">
    <source>
        <dbReference type="Proteomes" id="UP000016630"/>
    </source>
</evidence>
<organism evidence="2 3">
    <name type="scientific">Porphyromonas gingivalis F0570</name>
    <dbReference type="NCBI Taxonomy" id="1227271"/>
    <lineage>
        <taxon>Bacteria</taxon>
        <taxon>Pseudomonadati</taxon>
        <taxon>Bacteroidota</taxon>
        <taxon>Bacteroidia</taxon>
        <taxon>Bacteroidales</taxon>
        <taxon>Porphyromonadaceae</taxon>
        <taxon>Porphyromonas</taxon>
    </lineage>
</organism>
<evidence type="ECO:0000313" key="2">
    <source>
        <dbReference type="EMBL" id="ERJ66647.1"/>
    </source>
</evidence>
<gene>
    <name evidence="2" type="ORF">HMPREF1555_01051</name>
</gene>
<dbReference type="Pfam" id="PF10137">
    <property type="entry name" value="CAP12-PCTIR_TIR"/>
    <property type="match status" value="1"/>
</dbReference>
<evidence type="ECO:0000259" key="1">
    <source>
        <dbReference type="Pfam" id="PF10137"/>
    </source>
</evidence>
<dbReference type="InterPro" id="IPR019302">
    <property type="entry name" value="CAP12/PCTIR_TIR_dom"/>
</dbReference>
<reference evidence="2 3" key="1">
    <citation type="submission" date="2013-06" db="EMBL/GenBank/DDBJ databases">
        <authorList>
            <person name="Weinstock G."/>
            <person name="Sodergren E."/>
            <person name="Lobos E.A."/>
            <person name="Fulton L."/>
            <person name="Fulton R."/>
            <person name="Courtney L."/>
            <person name="Fronick C."/>
            <person name="O'Laughlin M."/>
            <person name="Godfrey J."/>
            <person name="Wilson R.M."/>
            <person name="Miner T."/>
            <person name="Farmer C."/>
            <person name="Delehaunty K."/>
            <person name="Cordes M."/>
            <person name="Minx P."/>
            <person name="Tomlinson C."/>
            <person name="Chen J."/>
            <person name="Wollam A."/>
            <person name="Pepin K.H."/>
            <person name="Bhonagiri V."/>
            <person name="Zhang X."/>
            <person name="Warren W."/>
            <person name="Mitreva M."/>
            <person name="Mardis E.R."/>
            <person name="Wilson R.K."/>
        </authorList>
    </citation>
    <scope>NUCLEOTIDE SEQUENCE [LARGE SCALE GENOMIC DNA]</scope>
    <source>
        <strain evidence="2 3">F0570</strain>
    </source>
</reference>
<protein>
    <recommendedName>
        <fullName evidence="1">CD-NTase-associated protein 12/Pycsar effector protein TIR domain-containing protein</fullName>
    </recommendedName>
</protein>
<dbReference type="HOGENOM" id="CLU_149237_0_0_10"/>
<sequence>MVEIMRRKKPAPAYLNTWGLFEDYSDVGFAVILMTPDDVGGLKGQEQKDRVRQNVVFELGYFIGKLGRNRVMALVDGDIETPTDISGVAYTPLDSHGFWKFALAKELKEAGYEVDMNSLA</sequence>
<dbReference type="Proteomes" id="UP000016630">
    <property type="component" value="Unassembled WGS sequence"/>
</dbReference>
<dbReference type="AlphaFoldDB" id="A0A0E2LQU7"/>